<comment type="caution">
    <text evidence="1">The sequence shown here is derived from an EMBL/GenBank/DDBJ whole genome shotgun (WGS) entry which is preliminary data.</text>
</comment>
<accession>A0A8K0IHJ2</accession>
<dbReference type="Proteomes" id="UP000797356">
    <property type="component" value="Chromosome 8"/>
</dbReference>
<keyword evidence="2" id="KW-1185">Reference proteome</keyword>
<protein>
    <submittedName>
        <fullName evidence="1">Uncharacterized protein</fullName>
    </submittedName>
</protein>
<evidence type="ECO:0000313" key="2">
    <source>
        <dbReference type="Proteomes" id="UP000797356"/>
    </source>
</evidence>
<reference evidence="1" key="2">
    <citation type="submission" date="2019-07" db="EMBL/GenBank/DDBJ databases">
        <authorList>
            <person name="Yang Y."/>
            <person name="Bocs S."/>
            <person name="Baudouin L."/>
        </authorList>
    </citation>
    <scope>NUCLEOTIDE SEQUENCE</scope>
    <source>
        <tissue evidence="1">Spear leaf of Hainan Tall coconut</tissue>
    </source>
</reference>
<name>A0A8K0IHJ2_COCNU</name>
<gene>
    <name evidence="1" type="ORF">COCNU_08G007050</name>
</gene>
<sequence length="115" mass="11957">MEASGEAFESGFNGCKELFEKFFLDLDLSVITQEAALVLPAGVESQSALEAGYVGEVPQPALEVPAVLIKPKMETSDTIEALASALTEVLAPAPAPADVIILEDDATDVAPIEAP</sequence>
<dbReference type="EMBL" id="CM017879">
    <property type="protein sequence ID" value="KAG1359259.1"/>
    <property type="molecule type" value="Genomic_DNA"/>
</dbReference>
<evidence type="ECO:0000313" key="1">
    <source>
        <dbReference type="EMBL" id="KAG1359259.1"/>
    </source>
</evidence>
<reference evidence="1" key="1">
    <citation type="journal article" date="2017" name="Gigascience">
        <title>The genome draft of coconut (Cocos nucifera).</title>
        <authorList>
            <person name="Xiao Y."/>
            <person name="Xu P."/>
            <person name="Fan H."/>
            <person name="Baudouin L."/>
            <person name="Xia W."/>
            <person name="Bocs S."/>
            <person name="Xu J."/>
            <person name="Li Q."/>
            <person name="Guo A."/>
            <person name="Zhou L."/>
            <person name="Li J."/>
            <person name="Wu Y."/>
            <person name="Ma Z."/>
            <person name="Armero A."/>
            <person name="Issali A.E."/>
            <person name="Liu N."/>
            <person name="Peng M."/>
            <person name="Yang Y."/>
        </authorList>
    </citation>
    <scope>NUCLEOTIDE SEQUENCE</scope>
    <source>
        <tissue evidence="1">Spear leaf of Hainan Tall coconut</tissue>
    </source>
</reference>
<dbReference type="AlphaFoldDB" id="A0A8K0IHJ2"/>
<proteinExistence type="predicted"/>
<organism evidence="1 2">
    <name type="scientific">Cocos nucifera</name>
    <name type="common">Coconut palm</name>
    <dbReference type="NCBI Taxonomy" id="13894"/>
    <lineage>
        <taxon>Eukaryota</taxon>
        <taxon>Viridiplantae</taxon>
        <taxon>Streptophyta</taxon>
        <taxon>Embryophyta</taxon>
        <taxon>Tracheophyta</taxon>
        <taxon>Spermatophyta</taxon>
        <taxon>Magnoliopsida</taxon>
        <taxon>Liliopsida</taxon>
        <taxon>Arecaceae</taxon>
        <taxon>Arecoideae</taxon>
        <taxon>Cocoseae</taxon>
        <taxon>Attaleinae</taxon>
        <taxon>Cocos</taxon>
    </lineage>
</organism>